<keyword evidence="3" id="KW-1185">Reference proteome</keyword>
<feature type="compositionally biased region" description="Pro residues" evidence="1">
    <location>
        <begin position="1"/>
        <end position="10"/>
    </location>
</feature>
<feature type="region of interest" description="Disordered" evidence="1">
    <location>
        <begin position="102"/>
        <end position="128"/>
    </location>
</feature>
<protein>
    <submittedName>
        <fullName evidence="2">Uncharacterized protein</fullName>
    </submittedName>
</protein>
<organism evidence="2 3">
    <name type="scientific">Limobrevibacterium gyesilva</name>
    <dbReference type="NCBI Taxonomy" id="2991712"/>
    <lineage>
        <taxon>Bacteria</taxon>
        <taxon>Pseudomonadati</taxon>
        <taxon>Pseudomonadota</taxon>
        <taxon>Alphaproteobacteria</taxon>
        <taxon>Acetobacterales</taxon>
        <taxon>Acetobacteraceae</taxon>
        <taxon>Limobrevibacterium</taxon>
    </lineage>
</organism>
<dbReference type="Proteomes" id="UP001165679">
    <property type="component" value="Unassembled WGS sequence"/>
</dbReference>
<feature type="compositionally biased region" description="Basic residues" evidence="1">
    <location>
        <begin position="114"/>
        <end position="128"/>
    </location>
</feature>
<feature type="region of interest" description="Disordered" evidence="1">
    <location>
        <begin position="1"/>
        <end position="20"/>
    </location>
</feature>
<name>A0AA41YTL7_9PROT</name>
<accession>A0AA41YTL7</accession>
<dbReference type="RefSeq" id="WP_264715112.1">
    <property type="nucleotide sequence ID" value="NZ_JAPDNT010000018.1"/>
</dbReference>
<proteinExistence type="predicted"/>
<evidence type="ECO:0000256" key="1">
    <source>
        <dbReference type="SAM" id="MobiDB-lite"/>
    </source>
</evidence>
<reference evidence="2" key="1">
    <citation type="submission" date="2022-09" db="EMBL/GenBank/DDBJ databases">
        <title>Rhodovastum sp. nov. RN2-1 isolated from soil in Seongnam, South Korea.</title>
        <authorList>
            <person name="Le N.T."/>
        </authorList>
    </citation>
    <scope>NUCLEOTIDE SEQUENCE</scope>
    <source>
        <strain evidence="2">RN2-1</strain>
    </source>
</reference>
<dbReference type="AlphaFoldDB" id="A0AA41YTL7"/>
<dbReference type="EMBL" id="JAPDNT010000018">
    <property type="protein sequence ID" value="MCW3476333.1"/>
    <property type="molecule type" value="Genomic_DNA"/>
</dbReference>
<evidence type="ECO:0000313" key="2">
    <source>
        <dbReference type="EMBL" id="MCW3476333.1"/>
    </source>
</evidence>
<comment type="caution">
    <text evidence="2">The sequence shown here is derived from an EMBL/GenBank/DDBJ whole genome shotgun (WGS) entry which is preliminary data.</text>
</comment>
<sequence>MTDRPPPTPHRPARDLPAPPFHLKPIVLRSDAPRADVAEFVRQLASVTRNPHLARVAASLGKPGGRPPADDADALCQVAWLIESGAATSVEAAARYVARTLDGEHSQDAAATRLARKFRRQKPPHKTT</sequence>
<reference evidence="2" key="2">
    <citation type="submission" date="2022-10" db="EMBL/GenBank/DDBJ databases">
        <authorList>
            <person name="Trinh H.N."/>
        </authorList>
    </citation>
    <scope>NUCLEOTIDE SEQUENCE</scope>
    <source>
        <strain evidence="2">RN2-1</strain>
    </source>
</reference>
<evidence type="ECO:0000313" key="3">
    <source>
        <dbReference type="Proteomes" id="UP001165679"/>
    </source>
</evidence>
<gene>
    <name evidence="2" type="ORF">OL599_17320</name>
</gene>